<dbReference type="CDD" id="cd07025">
    <property type="entry name" value="Peptidase_S66"/>
    <property type="match status" value="1"/>
</dbReference>
<name>A0A6N9TQR6_DISTH</name>
<dbReference type="EMBL" id="JAAGRR010000057">
    <property type="protein sequence ID" value="NDY42453.1"/>
    <property type="molecule type" value="Genomic_DNA"/>
</dbReference>
<feature type="domain" description="LD-carboxypeptidase N-terminal" evidence="7">
    <location>
        <begin position="5"/>
        <end position="109"/>
    </location>
</feature>
<dbReference type="GO" id="GO:0006508">
    <property type="term" value="P:proteolysis"/>
    <property type="evidence" value="ECO:0007669"/>
    <property type="project" value="UniProtKB-KW"/>
</dbReference>
<dbReference type="Gene3D" id="3.50.30.60">
    <property type="entry name" value="LD-carboxypeptidase A C-terminal domain-like"/>
    <property type="match status" value="1"/>
</dbReference>
<dbReference type="Pfam" id="PF17676">
    <property type="entry name" value="Peptidase_S66C"/>
    <property type="match status" value="1"/>
</dbReference>
<protein>
    <submittedName>
        <fullName evidence="9">LD-carboxypeptidase</fullName>
    </submittedName>
</protein>
<evidence type="ECO:0000256" key="3">
    <source>
        <dbReference type="ARBA" id="ARBA00022670"/>
    </source>
</evidence>
<accession>A0A6N9TQR6</accession>
<evidence type="ECO:0000256" key="6">
    <source>
        <dbReference type="PIRSR" id="PIRSR028757-1"/>
    </source>
</evidence>
<dbReference type="Pfam" id="PF02016">
    <property type="entry name" value="Peptidase_S66"/>
    <property type="match status" value="1"/>
</dbReference>
<dbReference type="PANTHER" id="PTHR30237">
    <property type="entry name" value="MURAMOYLTETRAPEPTIDE CARBOXYPEPTIDASE"/>
    <property type="match status" value="1"/>
</dbReference>
<feature type="active site" description="Charge relay system" evidence="6">
    <location>
        <position position="247"/>
    </location>
</feature>
<keyword evidence="5" id="KW-0720">Serine protease</keyword>
<feature type="active site" description="Nucleophile" evidence="6">
    <location>
        <position position="91"/>
    </location>
</feature>
<dbReference type="InterPro" id="IPR003507">
    <property type="entry name" value="S66_fam"/>
</dbReference>
<keyword evidence="4" id="KW-0378">Hydrolase</keyword>
<evidence type="ECO:0000259" key="7">
    <source>
        <dbReference type="Pfam" id="PF02016"/>
    </source>
</evidence>
<dbReference type="InterPro" id="IPR040921">
    <property type="entry name" value="Peptidase_S66C"/>
</dbReference>
<evidence type="ECO:0000256" key="4">
    <source>
        <dbReference type="ARBA" id="ARBA00022801"/>
    </source>
</evidence>
<dbReference type="InterPro" id="IPR027478">
    <property type="entry name" value="LdcA_N"/>
</dbReference>
<dbReference type="AlphaFoldDB" id="A0A6N9TQR6"/>
<organism evidence="9 10">
    <name type="scientific">Dissulfurirhabdus thermomarina</name>
    <dbReference type="NCBI Taxonomy" id="1765737"/>
    <lineage>
        <taxon>Bacteria</taxon>
        <taxon>Deltaproteobacteria</taxon>
        <taxon>Dissulfurirhabdaceae</taxon>
        <taxon>Dissulfurirhabdus</taxon>
    </lineage>
</organism>
<dbReference type="InterPro" id="IPR040449">
    <property type="entry name" value="Peptidase_S66_N"/>
</dbReference>
<dbReference type="PIRSF" id="PIRSF028757">
    <property type="entry name" value="LD-carboxypeptidase"/>
    <property type="match status" value="1"/>
</dbReference>
<dbReference type="Proteomes" id="UP000469346">
    <property type="component" value="Unassembled WGS sequence"/>
</dbReference>
<dbReference type="InterPro" id="IPR029062">
    <property type="entry name" value="Class_I_gatase-like"/>
</dbReference>
<dbReference type="PANTHER" id="PTHR30237:SF2">
    <property type="entry name" value="MUREIN TETRAPEPTIDE CARBOXYPEPTIDASE"/>
    <property type="match status" value="1"/>
</dbReference>
<dbReference type="GO" id="GO:0008236">
    <property type="term" value="F:serine-type peptidase activity"/>
    <property type="evidence" value="ECO:0007669"/>
    <property type="project" value="UniProtKB-KW"/>
</dbReference>
<dbReference type="GO" id="GO:0004180">
    <property type="term" value="F:carboxypeptidase activity"/>
    <property type="evidence" value="ECO:0007669"/>
    <property type="project" value="UniProtKB-KW"/>
</dbReference>
<comment type="caution">
    <text evidence="9">The sequence shown here is derived from an EMBL/GenBank/DDBJ whole genome shotgun (WGS) entry which is preliminary data.</text>
</comment>
<evidence type="ECO:0000256" key="5">
    <source>
        <dbReference type="ARBA" id="ARBA00022825"/>
    </source>
</evidence>
<comment type="similarity">
    <text evidence="1">Belongs to the peptidase S66 family.</text>
</comment>
<gene>
    <name evidence="9" type="ORF">G3N55_06305</name>
</gene>
<keyword evidence="10" id="KW-1185">Reference proteome</keyword>
<sequence length="272" mass="28446">MDRAKAAAGLRVLEQMGLRVLDPGPGGGDPAPFPYLAGTDADRARTFEALCRHPEADLVWCLRGGYGCGRWLPLVDWAALPGRMPLVAGFSDVTFLHAALVRNGRPALHAPLVATLDRTDAPSRAALAEFLRAGRLPALSGRPLAPGTAEGPLVGGNLACLCHLVGTPFEPPWTGAILFIEDRGEPPYRLDRMLTHLRQAGCLAAAAGVAVGRLTETGAPPDLLRRLLADRLSDLEIPVVTDLPAGHGPANAPLLLGAPYRVDGTAGTLAPA</sequence>
<dbReference type="SUPFAM" id="SSF141986">
    <property type="entry name" value="LD-carboxypeptidase A C-terminal domain-like"/>
    <property type="match status" value="1"/>
</dbReference>
<evidence type="ECO:0000313" key="10">
    <source>
        <dbReference type="Proteomes" id="UP000469346"/>
    </source>
</evidence>
<reference evidence="9 10" key="1">
    <citation type="submission" date="2020-02" db="EMBL/GenBank/DDBJ databases">
        <title>Comparative genomics of sulfur disproportionating microorganisms.</title>
        <authorList>
            <person name="Ward L.M."/>
            <person name="Bertran E."/>
            <person name="Johnston D.T."/>
        </authorList>
    </citation>
    <scope>NUCLEOTIDE SEQUENCE [LARGE SCALE GENOMIC DNA]</scope>
    <source>
        <strain evidence="9 10">DSM 100025</strain>
    </source>
</reference>
<evidence type="ECO:0000256" key="1">
    <source>
        <dbReference type="ARBA" id="ARBA00010233"/>
    </source>
</evidence>
<keyword evidence="3" id="KW-0645">Protease</keyword>
<keyword evidence="2 9" id="KW-0121">Carboxypeptidase</keyword>
<feature type="domain" description="LD-carboxypeptidase C-terminal" evidence="8">
    <location>
        <begin position="150"/>
        <end position="261"/>
    </location>
</feature>
<proteinExistence type="inferred from homology"/>
<dbReference type="InterPro" id="IPR027461">
    <property type="entry name" value="Carboxypeptidase_A_C_sf"/>
</dbReference>
<evidence type="ECO:0000256" key="2">
    <source>
        <dbReference type="ARBA" id="ARBA00022645"/>
    </source>
</evidence>
<evidence type="ECO:0000313" key="9">
    <source>
        <dbReference type="EMBL" id="NDY42453.1"/>
    </source>
</evidence>
<evidence type="ECO:0000259" key="8">
    <source>
        <dbReference type="Pfam" id="PF17676"/>
    </source>
</evidence>
<dbReference type="SUPFAM" id="SSF52317">
    <property type="entry name" value="Class I glutamine amidotransferase-like"/>
    <property type="match status" value="1"/>
</dbReference>
<dbReference type="Gene3D" id="3.40.50.10740">
    <property type="entry name" value="Class I glutamine amidotransferase-like"/>
    <property type="match status" value="1"/>
</dbReference>
<feature type="active site" description="Charge relay system" evidence="6">
    <location>
        <position position="181"/>
    </location>
</feature>